<keyword evidence="4" id="KW-1185">Reference proteome</keyword>
<accession>A0A1G7L3Z4</accession>
<feature type="transmembrane region" description="Helical" evidence="2">
    <location>
        <begin position="20"/>
        <end position="43"/>
    </location>
</feature>
<evidence type="ECO:0000256" key="2">
    <source>
        <dbReference type="SAM" id="Phobius"/>
    </source>
</evidence>
<feature type="region of interest" description="Disordered" evidence="1">
    <location>
        <begin position="329"/>
        <end position="349"/>
    </location>
</feature>
<feature type="transmembrane region" description="Helical" evidence="2">
    <location>
        <begin position="305"/>
        <end position="324"/>
    </location>
</feature>
<evidence type="ECO:0008006" key="5">
    <source>
        <dbReference type="Google" id="ProtNLM"/>
    </source>
</evidence>
<keyword evidence="2" id="KW-0472">Membrane</keyword>
<keyword evidence="2" id="KW-0812">Transmembrane</keyword>
<feature type="compositionally biased region" description="Basic and acidic residues" evidence="1">
    <location>
        <begin position="331"/>
        <end position="349"/>
    </location>
</feature>
<proteinExistence type="predicted"/>
<sequence length="349" mass="37956">MLESAPIPAAPRAKKTPRYWLSMTVRALILLGIATMYFISLWFSQTEESRRALALTEAASADDYVQLDIRITGIDPVKALLYERIRLSPRGTLAIDRNRPAEDLTLLLNSVAGQQTIHFAKGERIEPVDAAVNLVGDNNKYPLDIYRADLDVLVSKKVARAPLGVPFVGPEPLVDPTEPGGLVVGAGDLEQSVPLPVRERVDASIPQFKFKGTVTHDDVKKLTQTHIAARRANSVIFSSVVIMVTMMGLAVSITAMAIKATRPGAQFDLLPLSLSISLIFGLPALRNTQPGVPGVGVLGDYVSFIWASLLVSLSAIALAWAWIFKTPQRTSDGKTRPDTESAPEIRDRN</sequence>
<feature type="transmembrane region" description="Helical" evidence="2">
    <location>
        <begin position="235"/>
        <end position="257"/>
    </location>
</feature>
<evidence type="ECO:0000256" key="1">
    <source>
        <dbReference type="SAM" id="MobiDB-lite"/>
    </source>
</evidence>
<dbReference type="InterPro" id="IPR027948">
    <property type="entry name" value="DUF4436"/>
</dbReference>
<evidence type="ECO:0000313" key="4">
    <source>
        <dbReference type="Proteomes" id="UP000182427"/>
    </source>
</evidence>
<dbReference type="Proteomes" id="UP000182427">
    <property type="component" value="Chromosome I"/>
</dbReference>
<evidence type="ECO:0000313" key="3">
    <source>
        <dbReference type="EMBL" id="SDF44054.1"/>
    </source>
</evidence>
<dbReference type="Pfam" id="PF14494">
    <property type="entry name" value="DUF4436"/>
    <property type="match status" value="2"/>
</dbReference>
<gene>
    <name evidence="3" type="ORF">SAMN05444167_2414</name>
</gene>
<reference evidence="3 4" key="1">
    <citation type="submission" date="2016-10" db="EMBL/GenBank/DDBJ databases">
        <authorList>
            <person name="de Groot N.N."/>
        </authorList>
    </citation>
    <scope>NUCLEOTIDE SEQUENCE [LARGE SCALE GENOMIC DNA]</scope>
    <source>
        <strain evidence="3 4">GAS232</strain>
    </source>
</reference>
<keyword evidence="2" id="KW-1133">Transmembrane helix</keyword>
<organism evidence="3 4">
    <name type="scientific">Terriglobus roseus</name>
    <dbReference type="NCBI Taxonomy" id="392734"/>
    <lineage>
        <taxon>Bacteria</taxon>
        <taxon>Pseudomonadati</taxon>
        <taxon>Acidobacteriota</taxon>
        <taxon>Terriglobia</taxon>
        <taxon>Terriglobales</taxon>
        <taxon>Acidobacteriaceae</taxon>
        <taxon>Terriglobus</taxon>
    </lineage>
</organism>
<name>A0A1G7L3Z4_9BACT</name>
<protein>
    <recommendedName>
        <fullName evidence="5">DUF4436 domain-containing protein</fullName>
    </recommendedName>
</protein>
<dbReference type="OrthoDB" id="8438075at2"/>
<dbReference type="EMBL" id="LT629690">
    <property type="protein sequence ID" value="SDF44054.1"/>
    <property type="molecule type" value="Genomic_DNA"/>
</dbReference>
<dbReference type="AlphaFoldDB" id="A0A1G7L3Z4"/>